<evidence type="ECO:0000259" key="2">
    <source>
        <dbReference type="PROSITE" id="PS50041"/>
    </source>
</evidence>
<dbReference type="InterPro" id="IPR016186">
    <property type="entry name" value="C-type_lectin-like/link_sf"/>
</dbReference>
<evidence type="ECO:0000313" key="4">
    <source>
        <dbReference type="Proteomes" id="UP001314205"/>
    </source>
</evidence>
<gene>
    <name evidence="3" type="ORF">PARMNEM_LOCUS21908</name>
</gene>
<dbReference type="SMART" id="SM00034">
    <property type="entry name" value="CLECT"/>
    <property type="match status" value="1"/>
</dbReference>
<feature type="chain" id="PRO_5043404622" description="C-type lectin domain-containing protein" evidence="1">
    <location>
        <begin position="17"/>
        <end position="259"/>
    </location>
</feature>
<feature type="signal peptide" evidence="1">
    <location>
        <begin position="1"/>
        <end position="16"/>
    </location>
</feature>
<evidence type="ECO:0000313" key="3">
    <source>
        <dbReference type="EMBL" id="CAK1603555.1"/>
    </source>
</evidence>
<dbReference type="PANTHER" id="PTHR45784:SF3">
    <property type="entry name" value="C-TYPE LECTIN DOMAIN FAMILY 4 MEMBER K-LIKE-RELATED"/>
    <property type="match status" value="1"/>
</dbReference>
<dbReference type="Pfam" id="PF00059">
    <property type="entry name" value="Lectin_C"/>
    <property type="match status" value="1"/>
</dbReference>
<evidence type="ECO:0000256" key="1">
    <source>
        <dbReference type="SAM" id="SignalP"/>
    </source>
</evidence>
<dbReference type="InterPro" id="IPR016187">
    <property type="entry name" value="CTDL_fold"/>
</dbReference>
<dbReference type="PROSITE" id="PS50041">
    <property type="entry name" value="C_TYPE_LECTIN_2"/>
    <property type="match status" value="1"/>
</dbReference>
<reference evidence="3 4" key="1">
    <citation type="submission" date="2023-11" db="EMBL/GenBank/DDBJ databases">
        <authorList>
            <person name="Hedman E."/>
            <person name="Englund M."/>
            <person name="Stromberg M."/>
            <person name="Nyberg Akerstrom W."/>
            <person name="Nylinder S."/>
            <person name="Jareborg N."/>
            <person name="Kallberg Y."/>
            <person name="Kronander E."/>
        </authorList>
    </citation>
    <scope>NUCLEOTIDE SEQUENCE [LARGE SCALE GENOMIC DNA]</scope>
</reference>
<proteinExistence type="predicted"/>
<feature type="domain" description="C-type lectin" evidence="2">
    <location>
        <begin position="130"/>
        <end position="241"/>
    </location>
</feature>
<dbReference type="Proteomes" id="UP001314205">
    <property type="component" value="Unassembled WGS sequence"/>
</dbReference>
<dbReference type="AlphaFoldDB" id="A0AAV1M8L7"/>
<sequence length="259" mass="29239">MFVFTLVTTSLIMVQAKKCLNDSPQITPEYHLIRKCQRSQLSVAAKANYTTLSSCKQFGLDKRALSLNFSPRNTNGRRWKTLEYTCEVLQCAETDSGLSLTKDVRYDYYSIYGNPMPTVNSTCVPTTGMFYLVAQRMNYTEAEKLCQNKSSVLAEISTEQRTDTLAQLLADEGEDSAYVSLKRSNSSNFITSNGDSLGCTSYRAWAPGHPKRGEKFDCVVITKHRTWRTVPCDESLAALCELKPSEPNRKRNLFRNVNN</sequence>
<dbReference type="SUPFAM" id="SSF56436">
    <property type="entry name" value="C-type lectin-like"/>
    <property type="match status" value="1"/>
</dbReference>
<dbReference type="Gene3D" id="3.10.100.10">
    <property type="entry name" value="Mannose-Binding Protein A, subunit A"/>
    <property type="match status" value="1"/>
</dbReference>
<organism evidence="3 4">
    <name type="scientific">Parnassius mnemosyne</name>
    <name type="common">clouded apollo</name>
    <dbReference type="NCBI Taxonomy" id="213953"/>
    <lineage>
        <taxon>Eukaryota</taxon>
        <taxon>Metazoa</taxon>
        <taxon>Ecdysozoa</taxon>
        <taxon>Arthropoda</taxon>
        <taxon>Hexapoda</taxon>
        <taxon>Insecta</taxon>
        <taxon>Pterygota</taxon>
        <taxon>Neoptera</taxon>
        <taxon>Endopterygota</taxon>
        <taxon>Lepidoptera</taxon>
        <taxon>Glossata</taxon>
        <taxon>Ditrysia</taxon>
        <taxon>Papilionoidea</taxon>
        <taxon>Papilionidae</taxon>
        <taxon>Parnassiinae</taxon>
        <taxon>Parnassini</taxon>
        <taxon>Parnassius</taxon>
        <taxon>Driopa</taxon>
    </lineage>
</organism>
<dbReference type="EMBL" id="CAVLGL010000148">
    <property type="protein sequence ID" value="CAK1603555.1"/>
    <property type="molecule type" value="Genomic_DNA"/>
</dbReference>
<dbReference type="InterPro" id="IPR001304">
    <property type="entry name" value="C-type_lectin-like"/>
</dbReference>
<accession>A0AAV1M8L7</accession>
<keyword evidence="1" id="KW-0732">Signal</keyword>
<comment type="caution">
    <text evidence="3">The sequence shown here is derived from an EMBL/GenBank/DDBJ whole genome shotgun (WGS) entry which is preliminary data.</text>
</comment>
<protein>
    <recommendedName>
        <fullName evidence="2">C-type lectin domain-containing protein</fullName>
    </recommendedName>
</protein>
<keyword evidence="4" id="KW-1185">Reference proteome</keyword>
<name>A0AAV1M8L7_9NEOP</name>
<dbReference type="PANTHER" id="PTHR45784">
    <property type="entry name" value="C-TYPE LECTIN DOMAIN FAMILY 20 MEMBER A-RELATED"/>
    <property type="match status" value="1"/>
</dbReference>
<dbReference type="CDD" id="cd00037">
    <property type="entry name" value="CLECT"/>
    <property type="match status" value="1"/>
</dbReference>